<accession>A0AAD6ZJ61</accession>
<dbReference type="PANTHER" id="PTHR46177">
    <property type="entry name" value="INTEGRASE CATALYTIC DOMAIN-CONTAINING PROTEIN"/>
    <property type="match status" value="1"/>
</dbReference>
<evidence type="ECO:0000259" key="1">
    <source>
        <dbReference type="Pfam" id="PF24764"/>
    </source>
</evidence>
<comment type="caution">
    <text evidence="2">The sequence shown here is derived from an EMBL/GenBank/DDBJ whole genome shotgun (WGS) entry which is preliminary data.</text>
</comment>
<evidence type="ECO:0000313" key="2">
    <source>
        <dbReference type="EMBL" id="KAJ7324033.1"/>
    </source>
</evidence>
<organism evidence="2 3">
    <name type="scientific">Mycena albidolilacea</name>
    <dbReference type="NCBI Taxonomy" id="1033008"/>
    <lineage>
        <taxon>Eukaryota</taxon>
        <taxon>Fungi</taxon>
        <taxon>Dikarya</taxon>
        <taxon>Basidiomycota</taxon>
        <taxon>Agaricomycotina</taxon>
        <taxon>Agaricomycetes</taxon>
        <taxon>Agaricomycetidae</taxon>
        <taxon>Agaricales</taxon>
        <taxon>Marasmiineae</taxon>
        <taxon>Mycenaceae</taxon>
        <taxon>Mycena</taxon>
    </lineage>
</organism>
<keyword evidence="3" id="KW-1185">Reference proteome</keyword>
<evidence type="ECO:0000313" key="3">
    <source>
        <dbReference type="Proteomes" id="UP001218218"/>
    </source>
</evidence>
<name>A0AAD6ZJ61_9AGAR</name>
<dbReference type="PANTHER" id="PTHR46177:SF1">
    <property type="entry name" value="INTEGRASE CATALYTIC DOMAIN-CONTAINING PROTEIN"/>
    <property type="match status" value="1"/>
</dbReference>
<dbReference type="EMBL" id="JARIHO010000045">
    <property type="protein sequence ID" value="KAJ7324033.1"/>
    <property type="molecule type" value="Genomic_DNA"/>
</dbReference>
<sequence>MNRNQYKPNPPIDSISEPIHRYWKMRKDDKAILRALKDHHIDSSKYGLGLTKFREIRESLGLFRTRKQEHSLDTIKPAMIRLRTQYPKAGARDLVGLLFHEEKMGVSRALVVKYFALYEPELVRERRKNRLRRKHLWAAGVNDIWAVDQHDKWKYKFGLALHSYTDPFVGVMHWMKIWWTNSSPRLILSYHLERVEEIGGKQCVHFVDPGTENYRLANGHTLLRHLHDPSLEGTLQHRWMVKKKNVMPEIGWSQLRHRFTPGFEDILDVGVNNGWYNPDILLEALVFHYIFIPWLQQELDAYRDRINNTAKRADRNKLLPHGVPNDIYKHPSDYGVLDFKVIC</sequence>
<feature type="domain" description="Integrase core" evidence="1">
    <location>
        <begin position="141"/>
        <end position="317"/>
    </location>
</feature>
<dbReference type="Proteomes" id="UP001218218">
    <property type="component" value="Unassembled WGS sequence"/>
</dbReference>
<dbReference type="Pfam" id="PF24764">
    <property type="entry name" value="rva_4"/>
    <property type="match status" value="1"/>
</dbReference>
<reference evidence="2" key="1">
    <citation type="submission" date="2023-03" db="EMBL/GenBank/DDBJ databases">
        <title>Massive genome expansion in bonnet fungi (Mycena s.s.) driven by repeated elements and novel gene families across ecological guilds.</title>
        <authorList>
            <consortium name="Lawrence Berkeley National Laboratory"/>
            <person name="Harder C.B."/>
            <person name="Miyauchi S."/>
            <person name="Viragh M."/>
            <person name="Kuo A."/>
            <person name="Thoen E."/>
            <person name="Andreopoulos B."/>
            <person name="Lu D."/>
            <person name="Skrede I."/>
            <person name="Drula E."/>
            <person name="Henrissat B."/>
            <person name="Morin E."/>
            <person name="Kohler A."/>
            <person name="Barry K."/>
            <person name="LaButti K."/>
            <person name="Morin E."/>
            <person name="Salamov A."/>
            <person name="Lipzen A."/>
            <person name="Mereny Z."/>
            <person name="Hegedus B."/>
            <person name="Baldrian P."/>
            <person name="Stursova M."/>
            <person name="Weitz H."/>
            <person name="Taylor A."/>
            <person name="Grigoriev I.V."/>
            <person name="Nagy L.G."/>
            <person name="Martin F."/>
            <person name="Kauserud H."/>
        </authorList>
    </citation>
    <scope>NUCLEOTIDE SEQUENCE</scope>
    <source>
        <strain evidence="2">CBHHK002</strain>
    </source>
</reference>
<gene>
    <name evidence="2" type="ORF">DFH08DRAFT_711670</name>
</gene>
<dbReference type="InterPro" id="IPR058913">
    <property type="entry name" value="Integrase_dom_put"/>
</dbReference>
<dbReference type="AlphaFoldDB" id="A0AAD6ZJ61"/>
<proteinExistence type="predicted"/>
<protein>
    <recommendedName>
        <fullName evidence="1">Integrase core domain-containing protein</fullName>
    </recommendedName>
</protein>